<dbReference type="EMBL" id="JAWDGP010007328">
    <property type="protein sequence ID" value="KAK3725744.1"/>
    <property type="molecule type" value="Genomic_DNA"/>
</dbReference>
<dbReference type="AlphaFoldDB" id="A0AAE0XYP4"/>
<dbReference type="Proteomes" id="UP001283361">
    <property type="component" value="Unassembled WGS sequence"/>
</dbReference>
<evidence type="ECO:0000313" key="2">
    <source>
        <dbReference type="Proteomes" id="UP001283361"/>
    </source>
</evidence>
<name>A0AAE0XYP4_9GAST</name>
<sequence length="150" mass="17644">MPQVYQVSVRISLKIVEDTMPHFLDVEKADLTCDWFRSRTRLGLQALQITRRTHSSRSHVVIRLVLLRTLYCVSESRVYRSIGIEEVSCRQEESLEQDDISVAGGDKDRRRYPRAVLRTERLAPDRTGCNLPTNKDFENHIFTETRKFRY</sequence>
<organism evidence="1 2">
    <name type="scientific">Elysia crispata</name>
    <name type="common">lettuce slug</name>
    <dbReference type="NCBI Taxonomy" id="231223"/>
    <lineage>
        <taxon>Eukaryota</taxon>
        <taxon>Metazoa</taxon>
        <taxon>Spiralia</taxon>
        <taxon>Lophotrochozoa</taxon>
        <taxon>Mollusca</taxon>
        <taxon>Gastropoda</taxon>
        <taxon>Heterobranchia</taxon>
        <taxon>Euthyneura</taxon>
        <taxon>Panpulmonata</taxon>
        <taxon>Sacoglossa</taxon>
        <taxon>Placobranchoidea</taxon>
        <taxon>Plakobranchidae</taxon>
        <taxon>Elysia</taxon>
    </lineage>
</organism>
<keyword evidence="2" id="KW-1185">Reference proteome</keyword>
<protein>
    <submittedName>
        <fullName evidence="1">Uncharacterized protein</fullName>
    </submittedName>
</protein>
<gene>
    <name evidence="1" type="ORF">RRG08_012826</name>
</gene>
<proteinExistence type="predicted"/>
<reference evidence="1" key="1">
    <citation type="journal article" date="2023" name="G3 (Bethesda)">
        <title>A reference genome for the long-term kleptoplast-retaining sea slug Elysia crispata morphotype clarki.</title>
        <authorList>
            <person name="Eastman K.E."/>
            <person name="Pendleton A.L."/>
            <person name="Shaikh M.A."/>
            <person name="Suttiyut T."/>
            <person name="Ogas R."/>
            <person name="Tomko P."/>
            <person name="Gavelis G."/>
            <person name="Widhalm J.R."/>
            <person name="Wisecaver J.H."/>
        </authorList>
    </citation>
    <scope>NUCLEOTIDE SEQUENCE</scope>
    <source>
        <strain evidence="1">ECLA1</strain>
    </source>
</reference>
<comment type="caution">
    <text evidence="1">The sequence shown here is derived from an EMBL/GenBank/DDBJ whole genome shotgun (WGS) entry which is preliminary data.</text>
</comment>
<accession>A0AAE0XYP4</accession>
<evidence type="ECO:0000313" key="1">
    <source>
        <dbReference type="EMBL" id="KAK3725744.1"/>
    </source>
</evidence>